<dbReference type="AlphaFoldDB" id="A0A4D6KN49"/>
<protein>
    <submittedName>
        <fullName evidence="2">Uncharacterized protein</fullName>
    </submittedName>
</protein>
<reference evidence="2 3" key="2">
    <citation type="submission" date="2019-04" db="EMBL/GenBank/DDBJ databases">
        <authorList>
            <person name="Yang S."/>
            <person name="Wei W."/>
        </authorList>
    </citation>
    <scope>NUCLEOTIDE SEQUENCE [LARGE SCALE GENOMIC DNA]</scope>
    <source>
        <strain evidence="3">ZP60</strain>
    </source>
</reference>
<feature type="region of interest" description="Disordered" evidence="1">
    <location>
        <begin position="51"/>
        <end position="83"/>
    </location>
</feature>
<feature type="compositionally biased region" description="Low complexity" evidence="1">
    <location>
        <begin position="63"/>
        <end position="83"/>
    </location>
</feature>
<dbReference type="EMBL" id="CP039375">
    <property type="protein sequence ID" value="QCD66366.1"/>
    <property type="molecule type" value="Genomic_DNA"/>
</dbReference>
<sequence>MVGREEVSSAFRCVDGGVGRSRYRLILPAVTVSSNCLEIFATTGSRNSVQTYRGQYQESPATSSMSSRVSKTSSGSRSSSSNS</sequence>
<reference evidence="2 3" key="1">
    <citation type="submission" date="2019-04" db="EMBL/GenBank/DDBJ databases">
        <title>Complete genome sequence of Arthrobacter sp. ZXY-2 associated with effective atrazine degradation and salt adaptation.</title>
        <authorList>
            <person name="Zhao X."/>
        </authorList>
    </citation>
    <scope>NUCLEOTIDE SEQUENCE [LARGE SCALE GENOMIC DNA]</scope>
    <source>
        <strain evidence="3">ZP60</strain>
    </source>
</reference>
<name>A0A4D6KN49_9EURY</name>
<organism evidence="2 3">
    <name type="scientific">Halomicrobium mukohataei</name>
    <dbReference type="NCBI Taxonomy" id="57705"/>
    <lineage>
        <taxon>Archaea</taxon>
        <taxon>Methanobacteriati</taxon>
        <taxon>Methanobacteriota</taxon>
        <taxon>Stenosarchaea group</taxon>
        <taxon>Halobacteria</taxon>
        <taxon>Halobacteriales</taxon>
        <taxon>Haloarculaceae</taxon>
        <taxon>Halomicrobium</taxon>
    </lineage>
</organism>
<dbReference type="KEGG" id="halz:E5139_12185"/>
<evidence type="ECO:0000313" key="2">
    <source>
        <dbReference type="EMBL" id="QCD66366.1"/>
    </source>
</evidence>
<gene>
    <name evidence="2" type="ORF">E5139_12185</name>
</gene>
<evidence type="ECO:0000313" key="3">
    <source>
        <dbReference type="Proteomes" id="UP000297053"/>
    </source>
</evidence>
<feature type="compositionally biased region" description="Polar residues" evidence="1">
    <location>
        <begin position="51"/>
        <end position="62"/>
    </location>
</feature>
<proteinExistence type="predicted"/>
<dbReference type="Proteomes" id="UP000297053">
    <property type="component" value="Chromosome"/>
</dbReference>
<accession>A0A4D6KN49</accession>
<evidence type="ECO:0000256" key="1">
    <source>
        <dbReference type="SAM" id="MobiDB-lite"/>
    </source>
</evidence>